<reference evidence="4" key="1">
    <citation type="submission" date="2017-02" db="UniProtKB">
        <authorList>
            <consortium name="WormBaseParasite"/>
        </authorList>
    </citation>
    <scope>IDENTIFICATION</scope>
</reference>
<dbReference type="AlphaFoldDB" id="A0A0N4VTT7"/>
<dbReference type="WBParaSite" id="HPLM_0000070401-mRNA-1">
    <property type="protein sequence ID" value="HPLM_0000070401-mRNA-1"/>
    <property type="gene ID" value="HPLM_0000070401"/>
</dbReference>
<evidence type="ECO:0000313" key="2">
    <source>
        <dbReference type="EMBL" id="VDO06143.1"/>
    </source>
</evidence>
<evidence type="ECO:0000313" key="3">
    <source>
        <dbReference type="Proteomes" id="UP000268014"/>
    </source>
</evidence>
<reference evidence="2 3" key="2">
    <citation type="submission" date="2018-11" db="EMBL/GenBank/DDBJ databases">
        <authorList>
            <consortium name="Pathogen Informatics"/>
        </authorList>
    </citation>
    <scope>NUCLEOTIDE SEQUENCE [LARGE SCALE GENOMIC DNA]</scope>
    <source>
        <strain evidence="2 3">MHpl1</strain>
    </source>
</reference>
<feature type="region of interest" description="Disordered" evidence="1">
    <location>
        <begin position="1"/>
        <end position="51"/>
    </location>
</feature>
<organism evidence="4">
    <name type="scientific">Haemonchus placei</name>
    <name type="common">Barber's pole worm</name>
    <dbReference type="NCBI Taxonomy" id="6290"/>
    <lineage>
        <taxon>Eukaryota</taxon>
        <taxon>Metazoa</taxon>
        <taxon>Ecdysozoa</taxon>
        <taxon>Nematoda</taxon>
        <taxon>Chromadorea</taxon>
        <taxon>Rhabditida</taxon>
        <taxon>Rhabditina</taxon>
        <taxon>Rhabditomorpha</taxon>
        <taxon>Strongyloidea</taxon>
        <taxon>Trichostrongylidae</taxon>
        <taxon>Haemonchus</taxon>
    </lineage>
</organism>
<gene>
    <name evidence="2" type="ORF">HPLM_LOCUS705</name>
</gene>
<keyword evidence="3" id="KW-1185">Reference proteome</keyword>
<feature type="compositionally biased region" description="Polar residues" evidence="1">
    <location>
        <begin position="1"/>
        <end position="10"/>
    </location>
</feature>
<protein>
    <submittedName>
        <fullName evidence="4">Spt6_N domain-containing protein</fullName>
    </submittedName>
</protein>
<accession>A0A0N4VTT7</accession>
<proteinExistence type="predicted"/>
<dbReference type="Proteomes" id="UP000268014">
    <property type="component" value="Unassembled WGS sequence"/>
</dbReference>
<dbReference type="OrthoDB" id="5823305at2759"/>
<dbReference type="EMBL" id="UZAF01000615">
    <property type="protein sequence ID" value="VDO06143.1"/>
    <property type="molecule type" value="Genomic_DNA"/>
</dbReference>
<name>A0A0N4VTT7_HAEPC</name>
<evidence type="ECO:0000313" key="4">
    <source>
        <dbReference type="WBParaSite" id="HPLM_0000070401-mRNA-1"/>
    </source>
</evidence>
<evidence type="ECO:0000256" key="1">
    <source>
        <dbReference type="SAM" id="MobiDB-lite"/>
    </source>
</evidence>
<sequence>MDHVCNTATDAFQKLSPPAASEDAIDVAANDSDGEGEGTEALQSEPDPPEGAEIIKRNAKFMENVTVDDGEEYEAVMWQRRRQIDREIFDAYAEIEELDSLFAELKREPKCEPRIFSRGIIRRWDKRTICCVFLPKNRRTL</sequence>